<sequence length="295" mass="33591">MPLTGCETTSPPEVLRWRLAYPRYPPIRGRCTYRPARPGRPCSREGPPLNADPETQLRLLDVQALDLKLDQLAHRRRTLPEVAEVESLAAEHTRLGDAEVVAQTTVADLEREQKRADADVEKVRTRKSRDQKRLDAGQVTSPKELESLQREIESLNRRQSDLEDAELEIMERLEQAQNEAETLKAEREKLGQRVREVQQSRDAKWAEIDQEAEAARVRRSELAGQLPEELLALYEKIRASQNGIGAAALRRRTCEGCQMQLDAAELKRISSFAPEVVIRHDECRRILVRVPDSGL</sequence>
<dbReference type="PANTHER" id="PTHR39082">
    <property type="entry name" value="PHOSPHOLIPASE C-BETA-2-RELATED"/>
    <property type="match status" value="1"/>
</dbReference>
<dbReference type="Gene3D" id="1.10.287.1490">
    <property type="match status" value="1"/>
</dbReference>
<name>A0A7K3M3R1_9ACTN</name>
<dbReference type="AlphaFoldDB" id="A0A7K3M3R1"/>
<evidence type="ECO:0000256" key="1">
    <source>
        <dbReference type="SAM" id="MobiDB-lite"/>
    </source>
</evidence>
<feature type="domain" description="CT398-like coiled coil hairpin" evidence="2">
    <location>
        <begin position="62"/>
        <end position="241"/>
    </location>
</feature>
<dbReference type="Proteomes" id="UP000460435">
    <property type="component" value="Unassembled WGS sequence"/>
</dbReference>
<dbReference type="EMBL" id="WLZY01000002">
    <property type="protein sequence ID" value="NDL57078.1"/>
    <property type="molecule type" value="Genomic_DNA"/>
</dbReference>
<evidence type="ECO:0000259" key="2">
    <source>
        <dbReference type="Pfam" id="PF24481"/>
    </source>
</evidence>
<dbReference type="PANTHER" id="PTHR39082:SF1">
    <property type="entry name" value="SCAVENGER RECEPTOR CLASS A MEMBER 3"/>
    <property type="match status" value="1"/>
</dbReference>
<evidence type="ECO:0000313" key="4">
    <source>
        <dbReference type="Proteomes" id="UP000460435"/>
    </source>
</evidence>
<feature type="compositionally biased region" description="Basic and acidic residues" evidence="1">
    <location>
        <begin position="111"/>
        <end position="123"/>
    </location>
</feature>
<feature type="region of interest" description="Disordered" evidence="1">
    <location>
        <begin position="111"/>
        <end position="147"/>
    </location>
</feature>
<protein>
    <recommendedName>
        <fullName evidence="2">CT398-like coiled coil hairpin domain-containing protein</fullName>
    </recommendedName>
</protein>
<evidence type="ECO:0000313" key="3">
    <source>
        <dbReference type="EMBL" id="NDL57078.1"/>
    </source>
</evidence>
<accession>A0A7K3M3R1</accession>
<reference evidence="3 4" key="1">
    <citation type="submission" date="2019-11" db="EMBL/GenBank/DDBJ databases">
        <authorList>
            <person name="Li X.-J."/>
            <person name="Feng X.-M."/>
        </authorList>
    </citation>
    <scope>NUCLEOTIDE SEQUENCE [LARGE SCALE GENOMIC DNA]</scope>
    <source>
        <strain evidence="3 4">XMNu-373</strain>
    </source>
</reference>
<dbReference type="InterPro" id="IPR056003">
    <property type="entry name" value="CT398_CC_hairpin"/>
</dbReference>
<proteinExistence type="predicted"/>
<organism evidence="3 4">
    <name type="scientific">Phytoactinopolyspora mesophila</name>
    <dbReference type="NCBI Taxonomy" id="2650750"/>
    <lineage>
        <taxon>Bacteria</taxon>
        <taxon>Bacillati</taxon>
        <taxon>Actinomycetota</taxon>
        <taxon>Actinomycetes</taxon>
        <taxon>Jiangellales</taxon>
        <taxon>Jiangellaceae</taxon>
        <taxon>Phytoactinopolyspora</taxon>
    </lineage>
</organism>
<dbReference type="Pfam" id="PF24481">
    <property type="entry name" value="CT398_CC"/>
    <property type="match status" value="1"/>
</dbReference>
<keyword evidence="4" id="KW-1185">Reference proteome</keyword>
<gene>
    <name evidence="3" type="ORF">F7O44_08355</name>
</gene>
<dbReference type="InterPro" id="IPR052376">
    <property type="entry name" value="Oxidative_Scav/Glycosyltrans"/>
</dbReference>
<comment type="caution">
    <text evidence="3">The sequence shown here is derived from an EMBL/GenBank/DDBJ whole genome shotgun (WGS) entry which is preliminary data.</text>
</comment>